<gene>
    <name evidence="2" type="ORF">SAMN05660349_01757</name>
</gene>
<evidence type="ECO:0000313" key="3">
    <source>
        <dbReference type="Proteomes" id="UP000190852"/>
    </source>
</evidence>
<name>A0A1T5C992_9BACT</name>
<feature type="domain" description="SusE outer membrane protein" evidence="1">
    <location>
        <begin position="32"/>
        <end position="129"/>
    </location>
</feature>
<dbReference type="Gene3D" id="2.60.40.3620">
    <property type="match status" value="2"/>
</dbReference>
<proteinExistence type="predicted"/>
<evidence type="ECO:0000313" key="2">
    <source>
        <dbReference type="EMBL" id="SKB55995.1"/>
    </source>
</evidence>
<dbReference type="EMBL" id="FUYQ01000011">
    <property type="protein sequence ID" value="SKB55995.1"/>
    <property type="molecule type" value="Genomic_DNA"/>
</dbReference>
<evidence type="ECO:0000259" key="1">
    <source>
        <dbReference type="Pfam" id="PF14292"/>
    </source>
</evidence>
<dbReference type="PROSITE" id="PS51257">
    <property type="entry name" value="PROKAR_LIPOPROTEIN"/>
    <property type="match status" value="1"/>
</dbReference>
<dbReference type="AlphaFoldDB" id="A0A1T5C992"/>
<protein>
    <submittedName>
        <fullName evidence="2">SusE outer membrane protein</fullName>
    </submittedName>
</protein>
<organism evidence="2 3">
    <name type="scientific">Parabacteroides chartae</name>
    <dbReference type="NCBI Taxonomy" id="1037355"/>
    <lineage>
        <taxon>Bacteria</taxon>
        <taxon>Pseudomonadati</taxon>
        <taxon>Bacteroidota</taxon>
        <taxon>Bacteroidia</taxon>
        <taxon>Bacteroidales</taxon>
        <taxon>Tannerellaceae</taxon>
        <taxon>Parabacteroides</taxon>
    </lineage>
</organism>
<reference evidence="3" key="1">
    <citation type="submission" date="2017-02" db="EMBL/GenBank/DDBJ databases">
        <authorList>
            <person name="Varghese N."/>
            <person name="Submissions S."/>
        </authorList>
    </citation>
    <scope>NUCLEOTIDE SEQUENCE [LARGE SCALE GENOMIC DNA]</scope>
    <source>
        <strain evidence="3">DSM 24967</strain>
    </source>
</reference>
<dbReference type="GO" id="GO:0019867">
    <property type="term" value="C:outer membrane"/>
    <property type="evidence" value="ECO:0007669"/>
    <property type="project" value="InterPro"/>
</dbReference>
<keyword evidence="3" id="KW-1185">Reference proteome</keyword>
<sequence length="382" mass="41460">MKKINIFFLVLCCLSFFGCEEDDKVTMLDFSNIVAPELEKVLPENFVITETTNLNDQVGYVLWEKGEYGYAASVTYTVQADIHGGTFEEPVELVSSTTDRAVITAKMLNNAAMAYTIESKPLTLDLRLKAVVSSTGGDGTAVPVVYSKVKTFTFTPYIAEVPVKDALYIVGGALYGWGNDKANVGKDLQPMFAADSKPGEKIYTYTGFFKSGSGGFKIITQAGNWDTCYAYKGAGLMGANNDGGDFPAPAADGYYTLTVNLADLTYTMVPYAEGATAKTYATIGVIGDATPTGWDSDTDMVETLPHIWVIQKINLIAGKTIKFRANNDWADNWGVGTTTNNIPFGVSSNGGDNFPIEKGGEYLLVLNDLTKHYMIIRTEKLP</sequence>
<dbReference type="GO" id="GO:2001070">
    <property type="term" value="F:starch binding"/>
    <property type="evidence" value="ECO:0007669"/>
    <property type="project" value="InterPro"/>
</dbReference>
<dbReference type="RefSeq" id="WP_079683298.1">
    <property type="nucleotide sequence ID" value="NZ_FUYQ01000011.1"/>
</dbReference>
<dbReference type="InterPro" id="IPR025970">
    <property type="entry name" value="SusE"/>
</dbReference>
<dbReference type="Proteomes" id="UP000190852">
    <property type="component" value="Unassembled WGS sequence"/>
</dbReference>
<accession>A0A1T5C992</accession>
<dbReference type="Pfam" id="PF14292">
    <property type="entry name" value="SusE"/>
    <property type="match status" value="1"/>
</dbReference>